<evidence type="ECO:0000313" key="1">
    <source>
        <dbReference type="EMBL" id="CAG8493623.1"/>
    </source>
</evidence>
<dbReference type="AlphaFoldDB" id="A0A9N8WSU3"/>
<comment type="caution">
    <text evidence="1">The sequence shown here is derived from an EMBL/GenBank/DDBJ whole genome shotgun (WGS) entry which is preliminary data.</text>
</comment>
<sequence>MDALGIEINRLDFTENSEKINIAASCQSHCTKDDVKRDYLRSLISAA</sequence>
<organism evidence="1 2">
    <name type="scientific">Racocetra fulgida</name>
    <dbReference type="NCBI Taxonomy" id="60492"/>
    <lineage>
        <taxon>Eukaryota</taxon>
        <taxon>Fungi</taxon>
        <taxon>Fungi incertae sedis</taxon>
        <taxon>Mucoromycota</taxon>
        <taxon>Glomeromycotina</taxon>
        <taxon>Glomeromycetes</taxon>
        <taxon>Diversisporales</taxon>
        <taxon>Gigasporaceae</taxon>
        <taxon>Racocetra</taxon>
    </lineage>
</organism>
<accession>A0A9N8WSU3</accession>
<keyword evidence="2" id="KW-1185">Reference proteome</keyword>
<feature type="non-terminal residue" evidence="1">
    <location>
        <position position="47"/>
    </location>
</feature>
<dbReference type="Proteomes" id="UP000789396">
    <property type="component" value="Unassembled WGS sequence"/>
</dbReference>
<evidence type="ECO:0000313" key="2">
    <source>
        <dbReference type="Proteomes" id="UP000789396"/>
    </source>
</evidence>
<gene>
    <name evidence="1" type="ORF">RFULGI_LOCUS2099</name>
</gene>
<proteinExistence type="predicted"/>
<dbReference type="EMBL" id="CAJVPZ010001497">
    <property type="protein sequence ID" value="CAG8493623.1"/>
    <property type="molecule type" value="Genomic_DNA"/>
</dbReference>
<name>A0A9N8WSU3_9GLOM</name>
<reference evidence="1" key="1">
    <citation type="submission" date="2021-06" db="EMBL/GenBank/DDBJ databases">
        <authorList>
            <person name="Kallberg Y."/>
            <person name="Tangrot J."/>
            <person name="Rosling A."/>
        </authorList>
    </citation>
    <scope>NUCLEOTIDE SEQUENCE</scope>
    <source>
        <strain evidence="1">IN212</strain>
    </source>
</reference>
<protein>
    <submittedName>
        <fullName evidence="1">14498_t:CDS:1</fullName>
    </submittedName>
</protein>